<name>A0A3P8V802_CYNSE</name>
<evidence type="ECO:0000256" key="7">
    <source>
        <dbReference type="ARBA" id="ARBA00025687"/>
    </source>
</evidence>
<dbReference type="Ensembl" id="ENSCSET00000010371.1">
    <property type="protein sequence ID" value="ENSCSEP00000010249.1"/>
    <property type="gene ID" value="ENSCSEG00000006582.1"/>
</dbReference>
<comment type="subunit">
    <text evidence="8">Component of the Mediator complex.</text>
</comment>
<protein>
    <recommendedName>
        <fullName evidence="8">Mediator of RNA polymerase II transcription subunit 31</fullName>
    </recommendedName>
</protein>
<keyword evidence="4 8" id="KW-0010">Activator</keyword>
<evidence type="ECO:0000256" key="6">
    <source>
        <dbReference type="ARBA" id="ARBA00023242"/>
    </source>
</evidence>
<dbReference type="InParanoid" id="A0A3P8V802"/>
<dbReference type="GeneTree" id="ENSGT00390000015531"/>
<dbReference type="Gene3D" id="1.10.10.1340">
    <property type="entry name" value="Mediator of RNA polymerase II, submodule Med31 (Soh1)"/>
    <property type="match status" value="1"/>
</dbReference>
<evidence type="ECO:0000256" key="2">
    <source>
        <dbReference type="ARBA" id="ARBA00006378"/>
    </source>
</evidence>
<sequence length="167" mass="19841">MCLFDNSRIVGHIQRTLACVLNTSKGSVSVNCVCVCVCHTEEQARNRFQAELEFIQCLANPNYLNFLAQRGYLRERVFINYLKYLLYWKEPEYSKFLKYPHCLHMLELLQYEHFRKELVNAQCTKFIDEQQLLHWQHYSRKRTRLQQALAEQQQQATQPPHGNAASK</sequence>
<keyword evidence="5 8" id="KW-0804">Transcription</keyword>
<evidence type="ECO:0000313" key="9">
    <source>
        <dbReference type="Ensembl" id="ENSCSEP00000010249.1"/>
    </source>
</evidence>
<proteinExistence type="inferred from homology"/>
<dbReference type="Proteomes" id="UP000265120">
    <property type="component" value="Chromosome 19"/>
</dbReference>
<evidence type="ECO:0000256" key="1">
    <source>
        <dbReference type="ARBA" id="ARBA00004123"/>
    </source>
</evidence>
<keyword evidence="10" id="KW-1185">Reference proteome</keyword>
<keyword evidence="3 8" id="KW-0805">Transcription regulation</keyword>
<dbReference type="GO" id="GO:0006355">
    <property type="term" value="P:regulation of DNA-templated transcription"/>
    <property type="evidence" value="ECO:0007669"/>
    <property type="project" value="InterPro"/>
</dbReference>
<accession>A0A3P8V802</accession>
<dbReference type="GO" id="GO:0016592">
    <property type="term" value="C:mediator complex"/>
    <property type="evidence" value="ECO:0007669"/>
    <property type="project" value="InterPro"/>
</dbReference>
<evidence type="ECO:0000256" key="4">
    <source>
        <dbReference type="ARBA" id="ARBA00023159"/>
    </source>
</evidence>
<dbReference type="FunFam" id="1.10.10.1340:FF:000001">
    <property type="entry name" value="Mediator of RNA polymerase II transcription subunit 31"/>
    <property type="match status" value="1"/>
</dbReference>
<comment type="subcellular location">
    <subcellularLocation>
        <location evidence="1 8">Nucleus</location>
    </subcellularLocation>
</comment>
<comment type="function">
    <text evidence="7 8">Component of the Mediator complex, a coactivator involved in the regulated transcription of nearly all RNA polymerase II-dependent genes. Mediator functions as a bridge to convey information from gene-specific regulatory proteins to the basal RNA polymerase II transcription machinery. Mediator is recruited to promoters by direct interactions with regulatory proteins and serves as a scaffold for the assembly of a functional preinitiation complex with RNA polymerase II and the general transcription factors.</text>
</comment>
<evidence type="ECO:0000256" key="3">
    <source>
        <dbReference type="ARBA" id="ARBA00023015"/>
    </source>
</evidence>
<organism evidence="9 10">
    <name type="scientific">Cynoglossus semilaevis</name>
    <name type="common">Tongue sole</name>
    <dbReference type="NCBI Taxonomy" id="244447"/>
    <lineage>
        <taxon>Eukaryota</taxon>
        <taxon>Metazoa</taxon>
        <taxon>Chordata</taxon>
        <taxon>Craniata</taxon>
        <taxon>Vertebrata</taxon>
        <taxon>Euteleostomi</taxon>
        <taxon>Actinopterygii</taxon>
        <taxon>Neopterygii</taxon>
        <taxon>Teleostei</taxon>
        <taxon>Neoteleostei</taxon>
        <taxon>Acanthomorphata</taxon>
        <taxon>Carangaria</taxon>
        <taxon>Pleuronectiformes</taxon>
        <taxon>Pleuronectoidei</taxon>
        <taxon>Cynoglossidae</taxon>
        <taxon>Cynoglossinae</taxon>
        <taxon>Cynoglossus</taxon>
    </lineage>
</organism>
<dbReference type="AlphaFoldDB" id="A0A3P8V802"/>
<evidence type="ECO:0000256" key="5">
    <source>
        <dbReference type="ARBA" id="ARBA00023163"/>
    </source>
</evidence>
<reference evidence="9" key="3">
    <citation type="submission" date="2025-09" db="UniProtKB">
        <authorList>
            <consortium name="Ensembl"/>
        </authorList>
    </citation>
    <scope>IDENTIFICATION</scope>
</reference>
<comment type="similarity">
    <text evidence="2 8">Belongs to the Mediator complex subunit 31 family.</text>
</comment>
<dbReference type="InterPro" id="IPR038089">
    <property type="entry name" value="Med31_sf"/>
</dbReference>
<keyword evidence="6 8" id="KW-0539">Nucleus</keyword>
<dbReference type="STRING" id="244447.ENSCSEP00000010249"/>
<dbReference type="InterPro" id="IPR008831">
    <property type="entry name" value="Mediator_Med31"/>
</dbReference>
<dbReference type="FunCoup" id="A0A3P8V802">
    <property type="interactions" value="1467"/>
</dbReference>
<evidence type="ECO:0000256" key="8">
    <source>
        <dbReference type="RuleBase" id="RU364129"/>
    </source>
</evidence>
<dbReference type="GO" id="GO:0003712">
    <property type="term" value="F:transcription coregulator activity"/>
    <property type="evidence" value="ECO:0007669"/>
    <property type="project" value="InterPro"/>
</dbReference>
<evidence type="ECO:0000313" key="10">
    <source>
        <dbReference type="Proteomes" id="UP000265120"/>
    </source>
</evidence>
<dbReference type="Pfam" id="PF05669">
    <property type="entry name" value="Med31"/>
    <property type="match status" value="1"/>
</dbReference>
<reference evidence="9" key="2">
    <citation type="submission" date="2025-08" db="UniProtKB">
        <authorList>
            <consortium name="Ensembl"/>
        </authorList>
    </citation>
    <scope>IDENTIFICATION</scope>
</reference>
<dbReference type="PANTHER" id="PTHR13186">
    <property type="entry name" value="MEDIATOR OF RNA POLYMERASE II TRANSCRIPTION SUBUNIT 31"/>
    <property type="match status" value="1"/>
</dbReference>
<reference evidence="9 10" key="1">
    <citation type="journal article" date="2014" name="Nat. Genet.">
        <title>Whole-genome sequence of a flatfish provides insights into ZW sex chromosome evolution and adaptation to a benthic lifestyle.</title>
        <authorList>
            <person name="Chen S."/>
            <person name="Zhang G."/>
            <person name="Shao C."/>
            <person name="Huang Q."/>
            <person name="Liu G."/>
            <person name="Zhang P."/>
            <person name="Song W."/>
            <person name="An N."/>
            <person name="Chalopin D."/>
            <person name="Volff J.N."/>
            <person name="Hong Y."/>
            <person name="Li Q."/>
            <person name="Sha Z."/>
            <person name="Zhou H."/>
            <person name="Xie M."/>
            <person name="Yu Q."/>
            <person name="Liu Y."/>
            <person name="Xiang H."/>
            <person name="Wang N."/>
            <person name="Wu K."/>
            <person name="Yang C."/>
            <person name="Zhou Q."/>
            <person name="Liao X."/>
            <person name="Yang L."/>
            <person name="Hu Q."/>
            <person name="Zhang J."/>
            <person name="Meng L."/>
            <person name="Jin L."/>
            <person name="Tian Y."/>
            <person name="Lian J."/>
            <person name="Yang J."/>
            <person name="Miao G."/>
            <person name="Liu S."/>
            <person name="Liang Z."/>
            <person name="Yan F."/>
            <person name="Li Y."/>
            <person name="Sun B."/>
            <person name="Zhang H."/>
            <person name="Zhang J."/>
            <person name="Zhu Y."/>
            <person name="Du M."/>
            <person name="Zhao Y."/>
            <person name="Schartl M."/>
            <person name="Tang Q."/>
            <person name="Wang J."/>
        </authorList>
    </citation>
    <scope>NUCLEOTIDE SEQUENCE</scope>
</reference>
<dbReference type="OMA" id="AQFIDDQ"/>